<dbReference type="Pfam" id="PF25805">
    <property type="entry name" value="IQUB"/>
    <property type="match status" value="1"/>
</dbReference>
<evidence type="ECO:0000313" key="3">
    <source>
        <dbReference type="Proteomes" id="UP001652625"/>
    </source>
</evidence>
<protein>
    <submittedName>
        <fullName evidence="4">IQ motif and ubiquitin-like domain-containing protein isoform X4</fullName>
    </submittedName>
</protein>
<dbReference type="Proteomes" id="UP001652625">
    <property type="component" value="Chromosome 12"/>
</dbReference>
<feature type="region of interest" description="Disordered" evidence="1">
    <location>
        <begin position="1"/>
        <end position="26"/>
    </location>
</feature>
<dbReference type="RefSeq" id="XP_065667472.1">
    <property type="nucleotide sequence ID" value="XM_065811400.1"/>
</dbReference>
<keyword evidence="3" id="KW-1185">Reference proteome</keyword>
<feature type="compositionally biased region" description="Basic and acidic residues" evidence="1">
    <location>
        <begin position="8"/>
        <end position="26"/>
    </location>
</feature>
<dbReference type="PANTHER" id="PTHR21074:SF0">
    <property type="entry name" value="IQ AND UBIQUITIN-LIKE DOMAIN-CONTAINING PROTEIN"/>
    <property type="match status" value="1"/>
</dbReference>
<dbReference type="GeneID" id="101238131"/>
<sequence>MISEGENEFIKDDENEKTQEEESCDNNEKRIVANLYKKPFLGGFRHKVTGLMYLNASSQTNTKKYIHYGLERFDRDTQTVQSKNQILQTYCDTSTQMTKPGCYIAEVTDKIIIPGKYITAAEKEKDMLEKVIFLQSYWRRWLAKRLVNNLRSDQEQRIKWEKEVEEKKVADRADRLRQEFERRMNPQTNRDFDLLYAALEKWRKEEILSIDLMHSGSARKAALIGLLEQESYLIQSIERHRINANSENLQEHILLFLKKAAKPKFWRAFDGGKTEMYTKNTLRAEKLRDLYNSLQMTYLTHGEREDVLCTLKQTVQEYKCKLTEEIIELVNREINLLTRGVKEKNLEGLRLRISTLFLQFCKNPQYNPEVARLLKVPNNPLKLLKNIFFCPSCNSYLPSSEFPLASNSKIAGRCSKCVKLDNTARLRNDFSKIHFMLLQIRLSEESFDDGSQIPYLMQDADLQYLVEIIWNSQSALSGVSEISELVLVRWNKHKHWSPWNCILLSKDESIAHLKLDNTLEAYGRIFIGKVKQKHLLAKNYFAKLFSLTNKNGLKLQSEVSENRDSL</sequence>
<organism evidence="3 4">
    <name type="scientific">Hydra vulgaris</name>
    <name type="common">Hydra</name>
    <name type="synonym">Hydra attenuata</name>
    <dbReference type="NCBI Taxonomy" id="6087"/>
    <lineage>
        <taxon>Eukaryota</taxon>
        <taxon>Metazoa</taxon>
        <taxon>Cnidaria</taxon>
        <taxon>Hydrozoa</taxon>
        <taxon>Hydroidolina</taxon>
        <taxon>Anthoathecata</taxon>
        <taxon>Aplanulata</taxon>
        <taxon>Hydridae</taxon>
        <taxon>Hydra</taxon>
    </lineage>
</organism>
<dbReference type="PANTHER" id="PTHR21074">
    <property type="entry name" value="IQ AND UBIQUITIN-LIKE DOMAIN-CONTAINING PROTEIN"/>
    <property type="match status" value="1"/>
</dbReference>
<reference evidence="4" key="1">
    <citation type="submission" date="2025-08" db="UniProtKB">
        <authorList>
            <consortium name="RefSeq"/>
        </authorList>
    </citation>
    <scope>IDENTIFICATION</scope>
</reference>
<accession>A0ABM4CZS3</accession>
<proteinExistence type="predicted"/>
<dbReference type="InterPro" id="IPR037695">
    <property type="entry name" value="IQUB"/>
</dbReference>
<dbReference type="InterPro" id="IPR057887">
    <property type="entry name" value="IQUB_helical"/>
</dbReference>
<evidence type="ECO:0000256" key="1">
    <source>
        <dbReference type="SAM" id="MobiDB-lite"/>
    </source>
</evidence>
<gene>
    <name evidence="4" type="primary">LOC101238131</name>
</gene>
<name>A0ABM4CZS3_HYDVU</name>
<evidence type="ECO:0000313" key="4">
    <source>
        <dbReference type="RefSeq" id="XP_065667472.1"/>
    </source>
</evidence>
<evidence type="ECO:0000259" key="2">
    <source>
        <dbReference type="Pfam" id="PF25805"/>
    </source>
</evidence>
<feature type="domain" description="IQ motif and ubiquitin-like" evidence="2">
    <location>
        <begin position="247"/>
        <end position="383"/>
    </location>
</feature>